<dbReference type="SUPFAM" id="SSF81338">
    <property type="entry name" value="Aquaporin-like"/>
    <property type="match status" value="1"/>
</dbReference>
<dbReference type="RefSeq" id="XP_031553309.1">
    <property type="nucleotide sequence ID" value="XM_031697449.1"/>
</dbReference>
<feature type="transmembrane region" description="Helical" evidence="7">
    <location>
        <begin position="93"/>
        <end position="119"/>
    </location>
</feature>
<proteinExistence type="inferred from homology"/>
<dbReference type="Gene3D" id="1.20.1080.10">
    <property type="entry name" value="Glycerol uptake facilitator protein"/>
    <property type="match status" value="1"/>
</dbReference>
<dbReference type="InParanoid" id="A0A6P8HA34"/>
<dbReference type="PRINTS" id="PR00783">
    <property type="entry name" value="MINTRINSICP"/>
</dbReference>
<name>A0A6P8HA34_ACTTE</name>
<dbReference type="PANTHER" id="PTHR19139">
    <property type="entry name" value="AQUAPORIN TRANSPORTER"/>
    <property type="match status" value="1"/>
</dbReference>
<dbReference type="GO" id="GO:0005886">
    <property type="term" value="C:plasma membrane"/>
    <property type="evidence" value="ECO:0007669"/>
    <property type="project" value="TreeGrafter"/>
</dbReference>
<keyword evidence="5 7" id="KW-0472">Membrane</keyword>
<evidence type="ECO:0000256" key="2">
    <source>
        <dbReference type="ARBA" id="ARBA00006175"/>
    </source>
</evidence>
<evidence type="ECO:0000313" key="8">
    <source>
        <dbReference type="Proteomes" id="UP000515163"/>
    </source>
</evidence>
<dbReference type="GO" id="GO:0015250">
    <property type="term" value="F:water channel activity"/>
    <property type="evidence" value="ECO:0007669"/>
    <property type="project" value="TreeGrafter"/>
</dbReference>
<evidence type="ECO:0000256" key="4">
    <source>
        <dbReference type="ARBA" id="ARBA00022989"/>
    </source>
</evidence>
<keyword evidence="4 7" id="KW-1133">Transmembrane helix</keyword>
<reference evidence="9" key="1">
    <citation type="submission" date="2025-08" db="UniProtKB">
        <authorList>
            <consortium name="RefSeq"/>
        </authorList>
    </citation>
    <scope>IDENTIFICATION</scope>
    <source>
        <tissue evidence="9">Tentacle</tissue>
    </source>
</reference>
<protein>
    <submittedName>
        <fullName evidence="9">Lens fiber major intrinsic protein-like</fullName>
    </submittedName>
</protein>
<dbReference type="OrthoDB" id="5949378at2759"/>
<comment type="subcellular location">
    <subcellularLocation>
        <location evidence="1">Membrane</location>
        <topology evidence="1">Multi-pass membrane protein</topology>
    </subcellularLocation>
</comment>
<feature type="transmembrane region" description="Helical" evidence="7">
    <location>
        <begin position="215"/>
        <end position="235"/>
    </location>
</feature>
<evidence type="ECO:0000313" key="9">
    <source>
        <dbReference type="RefSeq" id="XP_031553309.1"/>
    </source>
</evidence>
<feature type="transmembrane region" description="Helical" evidence="7">
    <location>
        <begin position="20"/>
        <end position="41"/>
    </location>
</feature>
<keyword evidence="6" id="KW-0813">Transport</keyword>
<feature type="transmembrane region" description="Helical" evidence="7">
    <location>
        <begin position="172"/>
        <end position="195"/>
    </location>
</feature>
<organism evidence="8 9">
    <name type="scientific">Actinia tenebrosa</name>
    <name type="common">Australian red waratah sea anemone</name>
    <dbReference type="NCBI Taxonomy" id="6105"/>
    <lineage>
        <taxon>Eukaryota</taxon>
        <taxon>Metazoa</taxon>
        <taxon>Cnidaria</taxon>
        <taxon>Anthozoa</taxon>
        <taxon>Hexacorallia</taxon>
        <taxon>Actiniaria</taxon>
        <taxon>Actiniidae</taxon>
        <taxon>Actinia</taxon>
    </lineage>
</organism>
<keyword evidence="3 6" id="KW-0812">Transmembrane</keyword>
<evidence type="ECO:0000256" key="1">
    <source>
        <dbReference type="ARBA" id="ARBA00004141"/>
    </source>
</evidence>
<evidence type="ECO:0000256" key="6">
    <source>
        <dbReference type="RuleBase" id="RU000477"/>
    </source>
</evidence>
<dbReference type="Pfam" id="PF00230">
    <property type="entry name" value="MIP"/>
    <property type="match status" value="1"/>
</dbReference>
<accession>A0A6P8HA34</accession>
<dbReference type="InterPro" id="IPR000425">
    <property type="entry name" value="MIP"/>
</dbReference>
<dbReference type="Proteomes" id="UP000515163">
    <property type="component" value="Unplaced"/>
</dbReference>
<feature type="transmembrane region" description="Helical" evidence="7">
    <location>
        <begin position="139"/>
        <end position="160"/>
    </location>
</feature>
<dbReference type="InterPro" id="IPR023271">
    <property type="entry name" value="Aquaporin-like"/>
</dbReference>
<dbReference type="GeneID" id="116290422"/>
<dbReference type="InterPro" id="IPR034294">
    <property type="entry name" value="Aquaporin_transptr"/>
</dbReference>
<evidence type="ECO:0000256" key="7">
    <source>
        <dbReference type="SAM" id="Phobius"/>
    </source>
</evidence>
<evidence type="ECO:0000256" key="5">
    <source>
        <dbReference type="ARBA" id="ARBA00023136"/>
    </source>
</evidence>
<dbReference type="PANTHER" id="PTHR19139:SF199">
    <property type="entry name" value="MIP17260P"/>
    <property type="match status" value="1"/>
</dbReference>
<dbReference type="KEGG" id="aten:116290422"/>
<comment type="similarity">
    <text evidence="2 6">Belongs to the MIP/aquaporin (TC 1.A.8) family.</text>
</comment>
<sequence length="258" mass="27606">MPRCRMLRIGAFKVFTGNLWLSAFAEYAATMFFVFVVSGASLRWEGTPSTLQISLAAGFAMASAVQAFRWVSRPLVHANPCVSVAAFLSGDKALVPVIIYIFAQCFGAITGAGLLYVLSPAHARGILGATNPATGLSNLQALGTEAFLTFFLVITMLATLDATKYDPYARYDASAAVGLATATCYLIGVPLTGAGLNPARSLGPAVFANTWNDHWVYWCGPLVGAVFAGLMYNMLLHSRSAWDKHDPPRDSDEVSLTH</sequence>
<keyword evidence="8" id="KW-1185">Reference proteome</keyword>
<evidence type="ECO:0000256" key="3">
    <source>
        <dbReference type="ARBA" id="ARBA00022692"/>
    </source>
</evidence>
<dbReference type="AlphaFoldDB" id="A0A6P8HA34"/>
<gene>
    <name evidence="9" type="primary">LOC116290422</name>
</gene>